<proteinExistence type="predicted"/>
<evidence type="ECO:0000313" key="1">
    <source>
        <dbReference type="EMBL" id="RUO79004.1"/>
    </source>
</evidence>
<reference evidence="1 2" key="1">
    <citation type="journal article" date="2011" name="Front. Microbiol.">
        <title>Genomic signatures of strain selection and enhancement in Bacillus atrophaeus var. globigii, a historical biowarfare simulant.</title>
        <authorList>
            <person name="Gibbons H.S."/>
            <person name="Broomall S.M."/>
            <person name="McNew L.A."/>
            <person name="Daligault H."/>
            <person name="Chapman C."/>
            <person name="Bruce D."/>
            <person name="Karavis M."/>
            <person name="Krepps M."/>
            <person name="McGregor P.A."/>
            <person name="Hong C."/>
            <person name="Park K.H."/>
            <person name="Akmal A."/>
            <person name="Feldman A."/>
            <person name="Lin J.S."/>
            <person name="Chang W.E."/>
            <person name="Higgs B.W."/>
            <person name="Demirev P."/>
            <person name="Lindquist J."/>
            <person name="Liem A."/>
            <person name="Fochler E."/>
            <person name="Read T.D."/>
            <person name="Tapia R."/>
            <person name="Johnson S."/>
            <person name="Bishop-Lilly K.A."/>
            <person name="Detter C."/>
            <person name="Han C."/>
            <person name="Sozhamannan S."/>
            <person name="Rosenzweig C.N."/>
            <person name="Skowronski E.W."/>
        </authorList>
    </citation>
    <scope>NUCLEOTIDE SEQUENCE [LARGE SCALE GENOMIC DNA]</scope>
    <source>
        <strain evidence="1 2">PIT1</strain>
    </source>
</reference>
<gene>
    <name evidence="1" type="ORF">CWI83_00325</name>
</gene>
<comment type="caution">
    <text evidence="1">The sequence shown here is derived from an EMBL/GenBank/DDBJ whole genome shotgun (WGS) entry which is preliminary data.</text>
</comment>
<organism evidence="1 2">
    <name type="scientific">Pseudidiomarina taiwanensis</name>
    <dbReference type="NCBI Taxonomy" id="337250"/>
    <lineage>
        <taxon>Bacteria</taxon>
        <taxon>Pseudomonadati</taxon>
        <taxon>Pseudomonadota</taxon>
        <taxon>Gammaproteobacteria</taxon>
        <taxon>Alteromonadales</taxon>
        <taxon>Idiomarinaceae</taxon>
        <taxon>Pseudidiomarina</taxon>
    </lineage>
</organism>
<dbReference type="RefSeq" id="WP_126824170.1">
    <property type="nucleotide sequence ID" value="NZ_PIQG01000001.1"/>
</dbReference>
<accession>A0A432ZMA5</accession>
<dbReference type="Proteomes" id="UP000288279">
    <property type="component" value="Unassembled WGS sequence"/>
</dbReference>
<dbReference type="EMBL" id="PIQG01000001">
    <property type="protein sequence ID" value="RUO79004.1"/>
    <property type="molecule type" value="Genomic_DNA"/>
</dbReference>
<protein>
    <recommendedName>
        <fullName evidence="3">Adhesin domain-containing protein</fullName>
    </recommendedName>
</protein>
<dbReference type="AlphaFoldDB" id="A0A432ZMA5"/>
<evidence type="ECO:0008006" key="3">
    <source>
        <dbReference type="Google" id="ProtNLM"/>
    </source>
</evidence>
<sequence length="328" mass="36021">MQFPKSAYLLLFLICLLLKPSLTYSGQVFSRTYESEPTQSVQLNLAILVGTITIKEWSSDYVKINSVIPRELNGETFTQRGNLISFADARLTPKIKREFYPIKLEVFVPSGTNLIISGYDIDLHITGGVDTLIADVLDLNLSADGGLTSIDIDTTTFAGHVKGATGVLGLKSETLSIMISNSTFKDISLRADSVEVDVDSISANKFLLKAGTGRAKMLFDDIDSAFVDIDRGTIAVTLTDSLVENFRIESKLANIYVSLTEHIFESIELSAESFNIINILGDAELLELIDFNRDRSHAFKESPGLNSPKINAQTVKGRIDLQLTKQAD</sequence>
<evidence type="ECO:0000313" key="2">
    <source>
        <dbReference type="Proteomes" id="UP000288279"/>
    </source>
</evidence>
<name>A0A432ZMA5_9GAMM</name>
<keyword evidence="2" id="KW-1185">Reference proteome</keyword>